<dbReference type="AlphaFoldDB" id="A0A397V3W7"/>
<dbReference type="Proteomes" id="UP000266673">
    <property type="component" value="Unassembled WGS sequence"/>
</dbReference>
<organism evidence="1 2">
    <name type="scientific">Gigaspora rosea</name>
    <dbReference type="NCBI Taxonomy" id="44941"/>
    <lineage>
        <taxon>Eukaryota</taxon>
        <taxon>Fungi</taxon>
        <taxon>Fungi incertae sedis</taxon>
        <taxon>Mucoromycota</taxon>
        <taxon>Glomeromycotina</taxon>
        <taxon>Glomeromycetes</taxon>
        <taxon>Diversisporales</taxon>
        <taxon>Gigasporaceae</taxon>
        <taxon>Gigaspora</taxon>
    </lineage>
</organism>
<accession>A0A397V3W7</accession>
<name>A0A397V3W7_9GLOM</name>
<proteinExistence type="predicted"/>
<sequence length="151" mass="18634">MSFFKKFINKLNKQNTFTSEETFIETWKENQNSRKVVEEDFWGCDIQSSCSTNLKADSEITTLRFDEEENQIFFDEIKTSTYSKLFNLFNDGYSYYIQYKTLDLMEHRRKSYENDFKVWFQNVNLYYEEFRVKYIWSYSDLEKYCNEHLSY</sequence>
<comment type="caution">
    <text evidence="1">The sequence shown here is derived from an EMBL/GenBank/DDBJ whole genome shotgun (WGS) entry which is preliminary data.</text>
</comment>
<reference evidence="1 2" key="1">
    <citation type="submission" date="2018-06" db="EMBL/GenBank/DDBJ databases">
        <title>Comparative genomics reveals the genomic features of Rhizophagus irregularis, R. cerebriforme, R. diaphanum and Gigaspora rosea, and their symbiotic lifestyle signature.</title>
        <authorList>
            <person name="Morin E."/>
            <person name="San Clemente H."/>
            <person name="Chen E.C.H."/>
            <person name="De La Providencia I."/>
            <person name="Hainaut M."/>
            <person name="Kuo A."/>
            <person name="Kohler A."/>
            <person name="Murat C."/>
            <person name="Tang N."/>
            <person name="Roy S."/>
            <person name="Loubradou J."/>
            <person name="Henrissat B."/>
            <person name="Grigoriev I.V."/>
            <person name="Corradi N."/>
            <person name="Roux C."/>
            <person name="Martin F.M."/>
        </authorList>
    </citation>
    <scope>NUCLEOTIDE SEQUENCE [LARGE SCALE GENOMIC DNA]</scope>
    <source>
        <strain evidence="1 2">DAOM 194757</strain>
    </source>
</reference>
<dbReference type="EMBL" id="QKWP01000621">
    <property type="protein sequence ID" value="RIB17234.1"/>
    <property type="molecule type" value="Genomic_DNA"/>
</dbReference>
<dbReference type="OrthoDB" id="2435126at2759"/>
<gene>
    <name evidence="1" type="ORF">C2G38_2187864</name>
</gene>
<protein>
    <submittedName>
        <fullName evidence="1">Uncharacterized protein</fullName>
    </submittedName>
</protein>
<evidence type="ECO:0000313" key="2">
    <source>
        <dbReference type="Proteomes" id="UP000266673"/>
    </source>
</evidence>
<keyword evidence="2" id="KW-1185">Reference proteome</keyword>
<evidence type="ECO:0000313" key="1">
    <source>
        <dbReference type="EMBL" id="RIB17234.1"/>
    </source>
</evidence>